<feature type="region of interest" description="Disordered" evidence="1">
    <location>
        <begin position="71"/>
        <end position="104"/>
    </location>
</feature>
<organism evidence="2">
    <name type="scientific">marine sediment metagenome</name>
    <dbReference type="NCBI Taxonomy" id="412755"/>
    <lineage>
        <taxon>unclassified sequences</taxon>
        <taxon>metagenomes</taxon>
        <taxon>ecological metagenomes</taxon>
    </lineage>
</organism>
<feature type="compositionally biased region" description="Basic and acidic residues" evidence="1">
    <location>
        <begin position="72"/>
        <end position="104"/>
    </location>
</feature>
<name>A0A0F9IJZ0_9ZZZZ</name>
<gene>
    <name evidence="2" type="ORF">LCGC14_1648990</name>
</gene>
<dbReference type="EMBL" id="LAZR01013841">
    <property type="protein sequence ID" value="KKM20094.1"/>
    <property type="molecule type" value="Genomic_DNA"/>
</dbReference>
<sequence>MIKPTEKPTVTLVGMDGDMLGTLRCVEKALSLAGADSEYLLKYQNEIIKDDLYKDYNRLLDVTRKYVNVRRLSREKDEEEREKARQQRRGERAGEDYKESGFES</sequence>
<reference evidence="2" key="1">
    <citation type="journal article" date="2015" name="Nature">
        <title>Complex archaea that bridge the gap between prokaryotes and eukaryotes.</title>
        <authorList>
            <person name="Spang A."/>
            <person name="Saw J.H."/>
            <person name="Jorgensen S.L."/>
            <person name="Zaremba-Niedzwiedzka K."/>
            <person name="Martijn J."/>
            <person name="Lind A.E."/>
            <person name="van Eijk R."/>
            <person name="Schleper C."/>
            <person name="Guy L."/>
            <person name="Ettema T.J."/>
        </authorList>
    </citation>
    <scope>NUCLEOTIDE SEQUENCE</scope>
</reference>
<evidence type="ECO:0000256" key="1">
    <source>
        <dbReference type="SAM" id="MobiDB-lite"/>
    </source>
</evidence>
<comment type="caution">
    <text evidence="2">The sequence shown here is derived from an EMBL/GenBank/DDBJ whole genome shotgun (WGS) entry which is preliminary data.</text>
</comment>
<protein>
    <submittedName>
        <fullName evidence="2">Uncharacterized protein</fullName>
    </submittedName>
</protein>
<accession>A0A0F9IJZ0</accession>
<dbReference type="AlphaFoldDB" id="A0A0F9IJZ0"/>
<evidence type="ECO:0000313" key="2">
    <source>
        <dbReference type="EMBL" id="KKM20094.1"/>
    </source>
</evidence>
<proteinExistence type="predicted"/>